<proteinExistence type="predicted"/>
<dbReference type="EMBL" id="LR778175">
    <property type="protein sequence ID" value="CAB1274168.1"/>
    <property type="molecule type" value="Genomic_DNA"/>
</dbReference>
<feature type="chain" id="PRO_5028851449" evidence="1">
    <location>
        <begin position="23"/>
        <end position="88"/>
    </location>
</feature>
<name>A0A7G1Q7C5_9GAMM</name>
<evidence type="ECO:0000313" key="2">
    <source>
        <dbReference type="EMBL" id="CAB1274168.1"/>
    </source>
</evidence>
<dbReference type="RefSeq" id="WP_197744447.1">
    <property type="nucleotide sequence ID" value="NZ_LR778175.1"/>
</dbReference>
<sequence>MKSLLTTLSVLLLCSVSFATLAEETTTEKLEAKTNDAKRAAQTKVNRAKEATCTDGTMKCLGEKIKDRTVEAYDATKDKAVELKNKAD</sequence>
<dbReference type="KEGG" id="ntg:NSCAC_0034"/>
<keyword evidence="3" id="KW-1185">Reference proteome</keyword>
<evidence type="ECO:0000256" key="1">
    <source>
        <dbReference type="SAM" id="SignalP"/>
    </source>
</evidence>
<organism evidence="2 3">
    <name type="scientific">Candidatus Nitrosacidococcus tergens</name>
    <dbReference type="NCBI Taxonomy" id="553981"/>
    <lineage>
        <taxon>Bacteria</taxon>
        <taxon>Pseudomonadati</taxon>
        <taxon>Pseudomonadota</taxon>
        <taxon>Gammaproteobacteria</taxon>
        <taxon>Chromatiales</taxon>
        <taxon>Chromatiaceae</taxon>
        <taxon>Candidatus Nitrosacidococcus</taxon>
    </lineage>
</organism>
<gene>
    <name evidence="2" type="ORF">NSCAC_0034</name>
</gene>
<dbReference type="AlphaFoldDB" id="A0A7G1Q7C5"/>
<evidence type="ECO:0000313" key="3">
    <source>
        <dbReference type="Proteomes" id="UP000516072"/>
    </source>
</evidence>
<keyword evidence="1" id="KW-0732">Signal</keyword>
<reference evidence="2 3" key="1">
    <citation type="submission" date="2020-03" db="EMBL/GenBank/DDBJ databases">
        <authorList>
            <person name="Picone N."/>
        </authorList>
    </citation>
    <scope>NUCLEOTIDE SEQUENCE [LARGE SCALE GENOMIC DNA]</scope>
    <source>
        <strain evidence="2">NSCAC1</strain>
    </source>
</reference>
<dbReference type="Proteomes" id="UP000516072">
    <property type="component" value="Chromosome"/>
</dbReference>
<feature type="signal peptide" evidence="1">
    <location>
        <begin position="1"/>
        <end position="22"/>
    </location>
</feature>
<protein>
    <submittedName>
        <fullName evidence="2">Uncharacterized protein</fullName>
    </submittedName>
</protein>
<accession>A0A7G1Q7C5</accession>